<evidence type="ECO:0000256" key="1">
    <source>
        <dbReference type="ARBA" id="ARBA00022490"/>
    </source>
</evidence>
<dbReference type="Pfam" id="PF05175">
    <property type="entry name" value="MTS"/>
    <property type="match status" value="1"/>
</dbReference>
<reference evidence="7 8" key="1">
    <citation type="submission" date="2019-06" db="EMBL/GenBank/DDBJ databases">
        <title>Enrichment of Autotrophic Halophilic Microorganisms from Red Sea Brine Pool Using Microbial Electrosynthesis System.</title>
        <authorList>
            <person name="Alqahtani M.F."/>
            <person name="Bajracharya S."/>
            <person name="Katuri K.P."/>
            <person name="Ali M."/>
            <person name="Saikaly P.E."/>
        </authorList>
    </citation>
    <scope>NUCLEOTIDE SEQUENCE [LARGE SCALE GENOMIC DNA]</scope>
    <source>
        <strain evidence="7">MES6</strain>
    </source>
</reference>
<dbReference type="PROSITE" id="PS00092">
    <property type="entry name" value="N6_MTASE"/>
    <property type="match status" value="1"/>
</dbReference>
<evidence type="ECO:0000256" key="2">
    <source>
        <dbReference type="ARBA" id="ARBA00022552"/>
    </source>
</evidence>
<evidence type="ECO:0000259" key="6">
    <source>
        <dbReference type="Pfam" id="PF05175"/>
    </source>
</evidence>
<evidence type="ECO:0000313" key="7">
    <source>
        <dbReference type="EMBL" id="MTJ03754.1"/>
    </source>
</evidence>
<proteinExistence type="predicted"/>
<protein>
    <submittedName>
        <fullName evidence="7">Class I SAM-dependent methyltransferase</fullName>
    </submittedName>
</protein>
<dbReference type="InterPro" id="IPR007848">
    <property type="entry name" value="Small_mtfrase_dom"/>
</dbReference>
<dbReference type="GO" id="GO:0032259">
    <property type="term" value="P:methylation"/>
    <property type="evidence" value="ECO:0007669"/>
    <property type="project" value="UniProtKB-KW"/>
</dbReference>
<evidence type="ECO:0000256" key="3">
    <source>
        <dbReference type="ARBA" id="ARBA00022603"/>
    </source>
</evidence>
<dbReference type="AlphaFoldDB" id="A0A7C9L7I2"/>
<organism evidence="7 8">
    <name type="scientific">Sediminimonas qiaohouensis</name>
    <dbReference type="NCBI Taxonomy" id="552061"/>
    <lineage>
        <taxon>Bacteria</taxon>
        <taxon>Pseudomonadati</taxon>
        <taxon>Pseudomonadota</taxon>
        <taxon>Alphaproteobacteria</taxon>
        <taxon>Rhodobacterales</taxon>
        <taxon>Roseobacteraceae</taxon>
        <taxon>Sediminimonas</taxon>
    </lineage>
</organism>
<keyword evidence="4 7" id="KW-0808">Transferase</keyword>
<dbReference type="CDD" id="cd02440">
    <property type="entry name" value="AdoMet_MTases"/>
    <property type="match status" value="1"/>
</dbReference>
<dbReference type="SUPFAM" id="SSF53335">
    <property type="entry name" value="S-adenosyl-L-methionine-dependent methyltransferases"/>
    <property type="match status" value="1"/>
</dbReference>
<dbReference type="PANTHER" id="PTHR47816:SF4">
    <property type="entry name" value="RIBOSOMAL RNA SMALL SUBUNIT METHYLTRANSFERASE C"/>
    <property type="match status" value="1"/>
</dbReference>
<dbReference type="GO" id="GO:0008757">
    <property type="term" value="F:S-adenosylmethionine-dependent methyltransferase activity"/>
    <property type="evidence" value="ECO:0007669"/>
    <property type="project" value="InterPro"/>
</dbReference>
<dbReference type="RefSeq" id="WP_273248326.1">
    <property type="nucleotide sequence ID" value="NZ_VENJ01000004.1"/>
</dbReference>
<dbReference type="Proteomes" id="UP000483078">
    <property type="component" value="Unassembled WGS sequence"/>
</dbReference>
<name>A0A7C9L7I2_9RHOB</name>
<feature type="domain" description="Methyltransferase small" evidence="6">
    <location>
        <begin position="162"/>
        <end position="324"/>
    </location>
</feature>
<keyword evidence="3 7" id="KW-0489">Methyltransferase</keyword>
<dbReference type="EMBL" id="VENJ01000004">
    <property type="protein sequence ID" value="MTJ03754.1"/>
    <property type="molecule type" value="Genomic_DNA"/>
</dbReference>
<dbReference type="GO" id="GO:0006364">
    <property type="term" value="P:rRNA processing"/>
    <property type="evidence" value="ECO:0007669"/>
    <property type="project" value="UniProtKB-KW"/>
</dbReference>
<dbReference type="Gene3D" id="3.40.50.150">
    <property type="entry name" value="Vaccinia Virus protein VP39"/>
    <property type="match status" value="2"/>
</dbReference>
<dbReference type="GO" id="GO:0008170">
    <property type="term" value="F:N-methyltransferase activity"/>
    <property type="evidence" value="ECO:0007669"/>
    <property type="project" value="UniProtKB-ARBA"/>
</dbReference>
<dbReference type="GO" id="GO:0003676">
    <property type="term" value="F:nucleic acid binding"/>
    <property type="evidence" value="ECO:0007669"/>
    <property type="project" value="InterPro"/>
</dbReference>
<comment type="caution">
    <text evidence="7">The sequence shown here is derived from an EMBL/GenBank/DDBJ whole genome shotgun (WGS) entry which is preliminary data.</text>
</comment>
<evidence type="ECO:0000256" key="5">
    <source>
        <dbReference type="ARBA" id="ARBA00022691"/>
    </source>
</evidence>
<keyword evidence="2" id="KW-0698">rRNA processing</keyword>
<gene>
    <name evidence="7" type="ORF">FH759_03535</name>
</gene>
<accession>A0A7C9L7I2</accession>
<evidence type="ECO:0000256" key="4">
    <source>
        <dbReference type="ARBA" id="ARBA00022679"/>
    </source>
</evidence>
<dbReference type="InterPro" id="IPR002052">
    <property type="entry name" value="DNA_methylase_N6_adenine_CS"/>
</dbReference>
<dbReference type="InterPro" id="IPR046977">
    <property type="entry name" value="RsmC/RlmG"/>
</dbReference>
<keyword evidence="5" id="KW-0949">S-adenosyl-L-methionine</keyword>
<dbReference type="PANTHER" id="PTHR47816">
    <property type="entry name" value="RIBOSOMAL RNA SMALL SUBUNIT METHYLTRANSFERASE C"/>
    <property type="match status" value="1"/>
</dbReference>
<dbReference type="InterPro" id="IPR029063">
    <property type="entry name" value="SAM-dependent_MTases_sf"/>
</dbReference>
<keyword evidence="1" id="KW-0963">Cytoplasm</keyword>
<evidence type="ECO:0000313" key="8">
    <source>
        <dbReference type="Proteomes" id="UP000483078"/>
    </source>
</evidence>
<sequence length="334" mass="35234">MTSARLSLALADGGLALPDEGRIAVFAPRAGMDLSALPRARCDMISGFRPDIDALNADGWTTTQAPRDGTAYGAAVVFLPRSKARARALIAQAADAAQGGLLVIDGQKTDGIDSILRDCRKRAGITGSFSKAHGKTIWLTTHAGAFADWASAGPAPIAGGYVTAPGVFSADAVDPASALLADVLPGNIGAHVVDLGAGWGYLSHRVLAKCGDVRRIDLVEADYDALACARVNVDDPRAVFHWADATRWRPDAACDAVVMNPPFHTGRAADTDLGRAFIAASAAMLAPRGCLWMVANRHLPYEASLSQHFAQVTELDGDRRFKVLSAARPSRQRR</sequence>